<dbReference type="GO" id="GO:0003676">
    <property type="term" value="F:nucleic acid binding"/>
    <property type="evidence" value="ECO:0007669"/>
    <property type="project" value="InterPro"/>
</dbReference>
<keyword evidence="3" id="KW-0489">Methyltransferase</keyword>
<evidence type="ECO:0000256" key="2">
    <source>
        <dbReference type="SAM" id="MobiDB-lite"/>
    </source>
</evidence>
<dbReference type="PANTHER" id="PTHR46060:SF1">
    <property type="entry name" value="MARINER MOS1 TRANSPOSASE-LIKE PROTEIN"/>
    <property type="match status" value="1"/>
</dbReference>
<dbReference type="Gene3D" id="1.10.10.1450">
    <property type="match status" value="1"/>
</dbReference>
<dbReference type="GO" id="GO:0032259">
    <property type="term" value="P:methylation"/>
    <property type="evidence" value="ECO:0007669"/>
    <property type="project" value="UniProtKB-KW"/>
</dbReference>
<sequence length="399" mass="46888">MSIQSPAKCEIRSVIRYLIWKGKTPVEVYNEVKTAYGDKGMNRTSVFKWCREFKNGRTSVHDDQRSGRPSILTDDIVEKIENALRDDRRLTVDELSAMFPQISRSLLHETITETLGYRKLSARWVPKQLTDQHKLNRVEAGQEFLRRYKLHGDEFLRSIVTGDETWASLIKRKHEKTVSSRSKSKMKNPEEKMSKKQNPTDTVVSEIVRKKQPHKEIEAIINDNRVIIRMHKETIREEYDPLCECIDQVVSKESALNQRKCDDGFVFDMAHGNLELCHTPRENVSVPSTKKTCEEVGCRTISLYPNVKDDIKSAPHRKSKMVEPIDLEENPNIFLLRIRNRKHCESYDKRQTIDLEFRAPRPWLPKKKKDLLKPETLKKHDIDKEHKDKKHKDEEQHKR</sequence>
<feature type="non-terminal residue" evidence="3">
    <location>
        <position position="399"/>
    </location>
</feature>
<evidence type="ECO:0000256" key="1">
    <source>
        <dbReference type="ARBA" id="ARBA00004123"/>
    </source>
</evidence>
<keyword evidence="3" id="KW-0808">Transferase</keyword>
<feature type="region of interest" description="Disordered" evidence="2">
    <location>
        <begin position="177"/>
        <end position="202"/>
    </location>
</feature>
<gene>
    <name evidence="3" type="primary">Setmar_101</name>
    <name evidence="3" type="ORF">G6Z78_0010503</name>
</gene>
<accession>A0A836ENJ1</accession>
<protein>
    <submittedName>
        <fullName evidence="3">SETMR methyltransferase</fullName>
    </submittedName>
</protein>
<keyword evidence="4" id="KW-1185">Reference proteome</keyword>
<feature type="non-terminal residue" evidence="3">
    <location>
        <position position="1"/>
    </location>
</feature>
<dbReference type="InterPro" id="IPR036397">
    <property type="entry name" value="RNaseH_sf"/>
</dbReference>
<feature type="compositionally biased region" description="Basic and acidic residues" evidence="2">
    <location>
        <begin position="371"/>
        <end position="399"/>
    </location>
</feature>
<dbReference type="InterPro" id="IPR052709">
    <property type="entry name" value="Transposase-MT_Hybrid"/>
</dbReference>
<dbReference type="GO" id="GO:0005634">
    <property type="term" value="C:nucleus"/>
    <property type="evidence" value="ECO:0007669"/>
    <property type="project" value="UniProtKB-SubCell"/>
</dbReference>
<dbReference type="EMBL" id="JAANIA010002142">
    <property type="protein sequence ID" value="KAG5317469.1"/>
    <property type="molecule type" value="Genomic_DNA"/>
</dbReference>
<dbReference type="InterPro" id="IPR009057">
    <property type="entry name" value="Homeodomain-like_sf"/>
</dbReference>
<name>A0A836ENJ1_9HYME</name>
<comment type="caution">
    <text evidence="3">The sequence shown here is derived from an EMBL/GenBank/DDBJ whole genome shotgun (WGS) entry which is preliminary data.</text>
</comment>
<dbReference type="PANTHER" id="PTHR46060">
    <property type="entry name" value="MARINER MOS1 TRANSPOSASE-LIKE PROTEIN"/>
    <property type="match status" value="1"/>
</dbReference>
<dbReference type="Gene3D" id="3.30.420.10">
    <property type="entry name" value="Ribonuclease H-like superfamily/Ribonuclease H"/>
    <property type="match status" value="1"/>
</dbReference>
<feature type="region of interest" description="Disordered" evidence="2">
    <location>
        <begin position="367"/>
        <end position="399"/>
    </location>
</feature>
<evidence type="ECO:0000313" key="3">
    <source>
        <dbReference type="EMBL" id="KAG5317469.1"/>
    </source>
</evidence>
<dbReference type="Proteomes" id="UP000668214">
    <property type="component" value="Unassembled WGS sequence"/>
</dbReference>
<dbReference type="SUPFAM" id="SSF46689">
    <property type="entry name" value="Homeodomain-like"/>
    <property type="match status" value="1"/>
</dbReference>
<comment type="subcellular location">
    <subcellularLocation>
        <location evidence="1">Nucleus</location>
    </subcellularLocation>
</comment>
<proteinExistence type="predicted"/>
<dbReference type="AlphaFoldDB" id="A0A836ENJ1"/>
<reference evidence="3" key="1">
    <citation type="submission" date="2020-02" db="EMBL/GenBank/DDBJ databases">
        <title>Relaxed selection underlies rapid genomic changes in the transitions from sociality to social parasitism in ants.</title>
        <authorList>
            <person name="Bi X."/>
        </authorList>
    </citation>
    <scope>NUCLEOTIDE SEQUENCE</scope>
    <source>
        <strain evidence="3">BGI-DK2014c</strain>
        <tissue evidence="3">Whole body</tissue>
    </source>
</reference>
<dbReference type="GO" id="GO:0008168">
    <property type="term" value="F:methyltransferase activity"/>
    <property type="evidence" value="ECO:0007669"/>
    <property type="project" value="UniProtKB-KW"/>
</dbReference>
<organism evidence="3 4">
    <name type="scientific">Pseudoatta argentina</name>
    <dbReference type="NCBI Taxonomy" id="621737"/>
    <lineage>
        <taxon>Eukaryota</taxon>
        <taxon>Metazoa</taxon>
        <taxon>Ecdysozoa</taxon>
        <taxon>Arthropoda</taxon>
        <taxon>Hexapoda</taxon>
        <taxon>Insecta</taxon>
        <taxon>Pterygota</taxon>
        <taxon>Neoptera</taxon>
        <taxon>Endopterygota</taxon>
        <taxon>Hymenoptera</taxon>
        <taxon>Apocrita</taxon>
        <taxon>Aculeata</taxon>
        <taxon>Formicoidea</taxon>
        <taxon>Formicidae</taxon>
        <taxon>Myrmicinae</taxon>
        <taxon>Pseudoatta</taxon>
    </lineage>
</organism>
<evidence type="ECO:0000313" key="4">
    <source>
        <dbReference type="Proteomes" id="UP000668214"/>
    </source>
</evidence>